<feature type="non-terminal residue" evidence="2">
    <location>
        <position position="97"/>
    </location>
</feature>
<keyword evidence="1" id="KW-0732">Signal</keyword>
<dbReference type="AlphaFoldDB" id="A0A9P8JGE6"/>
<dbReference type="Gene3D" id="3.20.20.300">
    <property type="entry name" value="Glycoside hydrolase, family 3, N-terminal domain"/>
    <property type="match status" value="1"/>
</dbReference>
<keyword evidence="3" id="KW-1185">Reference proteome</keyword>
<evidence type="ECO:0000313" key="2">
    <source>
        <dbReference type="EMBL" id="KAG9920295.1"/>
    </source>
</evidence>
<dbReference type="InterPro" id="IPR036962">
    <property type="entry name" value="Glyco_hydro_3_N_sf"/>
</dbReference>
<dbReference type="GO" id="GO:0004553">
    <property type="term" value="F:hydrolase activity, hydrolyzing O-glycosyl compounds"/>
    <property type="evidence" value="ECO:0007669"/>
    <property type="project" value="InterPro"/>
</dbReference>
<reference evidence="2" key="1">
    <citation type="journal article" date="2021" name="J Fungi (Basel)">
        <title>Virulence traits and population genomics of the black yeast Aureobasidium melanogenum.</title>
        <authorList>
            <person name="Cernosa A."/>
            <person name="Sun X."/>
            <person name="Gostincar C."/>
            <person name="Fang C."/>
            <person name="Gunde-Cimerman N."/>
            <person name="Song Z."/>
        </authorList>
    </citation>
    <scope>NUCLEOTIDE SEQUENCE</scope>
    <source>
        <strain evidence="2">EXF-9298</strain>
    </source>
</reference>
<evidence type="ECO:0000313" key="3">
    <source>
        <dbReference type="Proteomes" id="UP000729357"/>
    </source>
</evidence>
<accession>A0A9P8JGE6</accession>
<feature type="chain" id="PRO_5040516378" evidence="1">
    <location>
        <begin position="21"/>
        <end position="97"/>
    </location>
</feature>
<feature type="signal peptide" evidence="1">
    <location>
        <begin position="1"/>
        <end position="20"/>
    </location>
</feature>
<dbReference type="EMBL" id="JAHFXS010008563">
    <property type="protein sequence ID" value="KAG9920295.1"/>
    <property type="molecule type" value="Genomic_DNA"/>
</dbReference>
<proteinExistence type="predicted"/>
<sequence length="97" mass="10446">MRFTTELLAVALALADVTSAQNSTYNATAAAQAQLKAELANLEKFWSYGRSPPVYPSPQGAGKGEWATAYEKARALVASMTDFEKNNITYGYTSTSV</sequence>
<organism evidence="2 3">
    <name type="scientific">Aureobasidium melanogenum</name>
    <name type="common">Aureobasidium pullulans var. melanogenum</name>
    <dbReference type="NCBI Taxonomy" id="46634"/>
    <lineage>
        <taxon>Eukaryota</taxon>
        <taxon>Fungi</taxon>
        <taxon>Dikarya</taxon>
        <taxon>Ascomycota</taxon>
        <taxon>Pezizomycotina</taxon>
        <taxon>Dothideomycetes</taxon>
        <taxon>Dothideomycetidae</taxon>
        <taxon>Dothideales</taxon>
        <taxon>Saccotheciaceae</taxon>
        <taxon>Aureobasidium</taxon>
    </lineage>
</organism>
<comment type="caution">
    <text evidence="2">The sequence shown here is derived from an EMBL/GenBank/DDBJ whole genome shotgun (WGS) entry which is preliminary data.</text>
</comment>
<name>A0A9P8JGE6_AURME</name>
<dbReference type="Proteomes" id="UP000729357">
    <property type="component" value="Unassembled WGS sequence"/>
</dbReference>
<dbReference type="GO" id="GO:0005975">
    <property type="term" value="P:carbohydrate metabolic process"/>
    <property type="evidence" value="ECO:0007669"/>
    <property type="project" value="InterPro"/>
</dbReference>
<protein>
    <submittedName>
        <fullName evidence="2">Uncharacterized protein</fullName>
    </submittedName>
</protein>
<evidence type="ECO:0000256" key="1">
    <source>
        <dbReference type="SAM" id="SignalP"/>
    </source>
</evidence>
<reference evidence="2" key="2">
    <citation type="submission" date="2021-08" db="EMBL/GenBank/DDBJ databases">
        <authorList>
            <person name="Gostincar C."/>
            <person name="Sun X."/>
            <person name="Song Z."/>
            <person name="Gunde-Cimerman N."/>
        </authorList>
    </citation>
    <scope>NUCLEOTIDE SEQUENCE</scope>
    <source>
        <strain evidence="2">EXF-9298</strain>
    </source>
</reference>
<gene>
    <name evidence="2" type="ORF">KCU98_g22361</name>
</gene>